<dbReference type="InterPro" id="IPR002575">
    <property type="entry name" value="Aminoglycoside_PTrfase"/>
</dbReference>
<gene>
    <name evidence="3" type="ORF">ATEIFO6365_0014012600</name>
</gene>
<evidence type="ECO:0000313" key="4">
    <source>
        <dbReference type="Proteomes" id="UP000452235"/>
    </source>
</evidence>
<dbReference type="OrthoDB" id="8300194at2759"/>
<dbReference type="PANTHER" id="PTHR21310:SF58">
    <property type="entry name" value="AMINOGLYCOSIDE PHOSPHOTRANSFERASE DOMAIN-CONTAINING PROTEIN"/>
    <property type="match status" value="1"/>
</dbReference>
<keyword evidence="3" id="KW-0808">Transferase</keyword>
<comment type="caution">
    <text evidence="3">The sequence shown here is derived from an EMBL/GenBank/DDBJ whole genome shotgun (WGS) entry which is preliminary data.</text>
</comment>
<dbReference type="VEuPathDB" id="FungiDB:ATEG_07142"/>
<proteinExistence type="predicted"/>
<dbReference type="EMBL" id="BLJY01000014">
    <property type="protein sequence ID" value="GFF21194.1"/>
    <property type="molecule type" value="Genomic_DNA"/>
</dbReference>
<keyword evidence="3" id="KW-0418">Kinase</keyword>
<dbReference type="Pfam" id="PF01636">
    <property type="entry name" value="APH"/>
    <property type="match status" value="1"/>
</dbReference>
<keyword evidence="4" id="KW-1185">Reference proteome</keyword>
<dbReference type="InterPro" id="IPR051678">
    <property type="entry name" value="AGP_Transferase"/>
</dbReference>
<dbReference type="AlphaFoldDB" id="A0A5M3Z4C7"/>
<protein>
    <submittedName>
        <fullName evidence="3">Kinase-like protein</fullName>
    </submittedName>
</protein>
<feature type="domain" description="Aminoglycoside phosphotransferase" evidence="2">
    <location>
        <begin position="168"/>
        <end position="359"/>
    </location>
</feature>
<dbReference type="SUPFAM" id="SSF56112">
    <property type="entry name" value="Protein kinase-like (PK-like)"/>
    <property type="match status" value="1"/>
</dbReference>
<dbReference type="PANTHER" id="PTHR21310">
    <property type="entry name" value="AMINOGLYCOSIDE PHOSPHOTRANSFERASE-RELATED-RELATED"/>
    <property type="match status" value="1"/>
</dbReference>
<dbReference type="Proteomes" id="UP000452235">
    <property type="component" value="Unassembled WGS sequence"/>
</dbReference>
<evidence type="ECO:0000256" key="1">
    <source>
        <dbReference type="SAM" id="MobiDB-lite"/>
    </source>
</evidence>
<feature type="region of interest" description="Disordered" evidence="1">
    <location>
        <begin position="70"/>
        <end position="101"/>
    </location>
</feature>
<dbReference type="Gene3D" id="3.90.1200.10">
    <property type="match status" value="1"/>
</dbReference>
<dbReference type="CDD" id="cd05120">
    <property type="entry name" value="APH_ChoK_like"/>
    <property type="match status" value="1"/>
</dbReference>
<dbReference type="InterPro" id="IPR011009">
    <property type="entry name" value="Kinase-like_dom_sf"/>
</dbReference>
<dbReference type="GO" id="GO:0016301">
    <property type="term" value="F:kinase activity"/>
    <property type="evidence" value="ECO:0007669"/>
    <property type="project" value="UniProtKB-KW"/>
</dbReference>
<evidence type="ECO:0000313" key="3">
    <source>
        <dbReference type="EMBL" id="GFF21194.1"/>
    </source>
</evidence>
<feature type="compositionally biased region" description="Basic and acidic residues" evidence="1">
    <location>
        <begin position="71"/>
        <end position="86"/>
    </location>
</feature>
<reference evidence="3 4" key="1">
    <citation type="submission" date="2020-01" db="EMBL/GenBank/DDBJ databases">
        <title>Aspergillus terreus IFO 6365 whole genome shotgun sequence.</title>
        <authorList>
            <person name="Kanamasa S."/>
            <person name="Takahashi H."/>
        </authorList>
    </citation>
    <scope>NUCLEOTIDE SEQUENCE [LARGE SCALE GENOMIC DNA]</scope>
    <source>
        <strain evidence="3 4">IFO 6365</strain>
    </source>
</reference>
<accession>A0A5M3Z4C7</accession>
<organism evidence="3 4">
    <name type="scientific">Aspergillus terreus</name>
    <dbReference type="NCBI Taxonomy" id="33178"/>
    <lineage>
        <taxon>Eukaryota</taxon>
        <taxon>Fungi</taxon>
        <taxon>Dikarya</taxon>
        <taxon>Ascomycota</taxon>
        <taxon>Pezizomycotina</taxon>
        <taxon>Eurotiomycetes</taxon>
        <taxon>Eurotiomycetidae</taxon>
        <taxon>Eurotiales</taxon>
        <taxon>Aspergillaceae</taxon>
        <taxon>Aspergillus</taxon>
        <taxon>Aspergillus subgen. Circumdati</taxon>
    </lineage>
</organism>
<evidence type="ECO:0000259" key="2">
    <source>
        <dbReference type="Pfam" id="PF01636"/>
    </source>
</evidence>
<name>A0A5M3Z4C7_ASPTE</name>
<sequence>MRQTVLLQDPKDLALHIGHDVPPEYGGQGTPLATSDLLKQVDVDDRIDEAKSDTDQPLESLPTSAIACSRQEADTEETPHSSHESTHTQPSDGPDPMRTEPRLLYSETIGPPDIILDPEDLKTAEAVVPGKQGACLVFADSDMVVKYGYGVRLAEAEAMFLVSKRTTIATPKLLSAYVLDGTGYIVMSYEEGEPLAHYWDRVSEAEQEKILLQLRNYVEQMRRVKGGFIGGIDYSSCCDGIFEGGFGDYTKYSYGPYESEESFNEGIVQALRDRLPAELLEHEGDTDSVFFTSEFLLYQTVRGLKGHEIVFTHGDLHHGNIIVRADGIVVLLDWGSAGFWPEYWEFYRAMFGSPWKVSWDRMVEKFIPPYYVESAIMQKVFATVWY</sequence>